<reference evidence="2 3" key="1">
    <citation type="submission" date="2018-02" db="EMBL/GenBank/DDBJ databases">
        <title>The genomes of Aspergillus section Nigri reveals drivers in fungal speciation.</title>
        <authorList>
            <consortium name="DOE Joint Genome Institute"/>
            <person name="Vesth T.C."/>
            <person name="Nybo J."/>
            <person name="Theobald S."/>
            <person name="Brandl J."/>
            <person name="Frisvad J.C."/>
            <person name="Nielsen K.F."/>
            <person name="Lyhne E.K."/>
            <person name="Kogle M.E."/>
            <person name="Kuo A."/>
            <person name="Riley R."/>
            <person name="Clum A."/>
            <person name="Nolan M."/>
            <person name="Lipzen A."/>
            <person name="Salamov A."/>
            <person name="Henrissat B."/>
            <person name="Wiebenga A."/>
            <person name="De vries R.P."/>
            <person name="Grigoriev I.V."/>
            <person name="Mortensen U.H."/>
            <person name="Andersen M.R."/>
            <person name="Baker S.E."/>
        </authorList>
    </citation>
    <scope>NUCLEOTIDE SEQUENCE [LARGE SCALE GENOMIC DNA]</scope>
    <source>
        <strain evidence="2 3">CBS 115571</strain>
    </source>
</reference>
<evidence type="ECO:0000313" key="2">
    <source>
        <dbReference type="EMBL" id="PYI23499.1"/>
    </source>
</evidence>
<protein>
    <submittedName>
        <fullName evidence="2">Uncharacterized protein</fullName>
    </submittedName>
</protein>
<dbReference type="Proteomes" id="UP000249829">
    <property type="component" value="Unassembled WGS sequence"/>
</dbReference>
<gene>
    <name evidence="2" type="ORF">BO99DRAFT_180771</name>
</gene>
<proteinExistence type="predicted"/>
<name>A0A2V5HGF4_ASPV1</name>
<dbReference type="AlphaFoldDB" id="A0A2V5HGF4"/>
<keyword evidence="3" id="KW-1185">Reference proteome</keyword>
<feature type="region of interest" description="Disordered" evidence="1">
    <location>
        <begin position="1"/>
        <end position="26"/>
    </location>
</feature>
<organism evidence="2 3">
    <name type="scientific">Aspergillus violaceofuscus (strain CBS 115571)</name>
    <dbReference type="NCBI Taxonomy" id="1450538"/>
    <lineage>
        <taxon>Eukaryota</taxon>
        <taxon>Fungi</taxon>
        <taxon>Dikarya</taxon>
        <taxon>Ascomycota</taxon>
        <taxon>Pezizomycotina</taxon>
        <taxon>Eurotiomycetes</taxon>
        <taxon>Eurotiomycetidae</taxon>
        <taxon>Eurotiales</taxon>
        <taxon>Aspergillaceae</taxon>
        <taxon>Aspergillus</taxon>
    </lineage>
</organism>
<accession>A0A2V5HGF4</accession>
<sequence length="150" mass="16948">MPLSNHIPGERLPSHHEVKVHPPKSPLPGVRATVRAVCLIPTPRIPTRPYPKSSAWTLTSRMRAMILVQTIRLSPSPALKYIDRSRYEAVQNVTKNNAHPPFYGRTFAHRVHPSHPLPKLLCSSPMVCARQLASNTRRRRSAQPCADEMR</sequence>
<feature type="compositionally biased region" description="Basic and acidic residues" evidence="1">
    <location>
        <begin position="8"/>
        <end position="20"/>
    </location>
</feature>
<evidence type="ECO:0000256" key="1">
    <source>
        <dbReference type="SAM" id="MobiDB-lite"/>
    </source>
</evidence>
<dbReference type="EMBL" id="KZ825105">
    <property type="protein sequence ID" value="PYI23499.1"/>
    <property type="molecule type" value="Genomic_DNA"/>
</dbReference>
<evidence type="ECO:0000313" key="3">
    <source>
        <dbReference type="Proteomes" id="UP000249829"/>
    </source>
</evidence>